<accession>A0A392VJY0</accession>
<keyword evidence="2" id="KW-1185">Reference proteome</keyword>
<evidence type="ECO:0000313" key="1">
    <source>
        <dbReference type="EMBL" id="MCI87095.1"/>
    </source>
</evidence>
<comment type="caution">
    <text evidence="1">The sequence shown here is derived from an EMBL/GenBank/DDBJ whole genome shotgun (WGS) entry which is preliminary data.</text>
</comment>
<name>A0A392VJY0_9FABA</name>
<dbReference type="EMBL" id="LXQA011157423">
    <property type="protein sequence ID" value="MCI87095.1"/>
    <property type="molecule type" value="Genomic_DNA"/>
</dbReference>
<protein>
    <submittedName>
        <fullName evidence="1">Uncharacterized protein</fullName>
    </submittedName>
</protein>
<organism evidence="1 2">
    <name type="scientific">Trifolium medium</name>
    <dbReference type="NCBI Taxonomy" id="97028"/>
    <lineage>
        <taxon>Eukaryota</taxon>
        <taxon>Viridiplantae</taxon>
        <taxon>Streptophyta</taxon>
        <taxon>Embryophyta</taxon>
        <taxon>Tracheophyta</taxon>
        <taxon>Spermatophyta</taxon>
        <taxon>Magnoliopsida</taxon>
        <taxon>eudicotyledons</taxon>
        <taxon>Gunneridae</taxon>
        <taxon>Pentapetalae</taxon>
        <taxon>rosids</taxon>
        <taxon>fabids</taxon>
        <taxon>Fabales</taxon>
        <taxon>Fabaceae</taxon>
        <taxon>Papilionoideae</taxon>
        <taxon>50 kb inversion clade</taxon>
        <taxon>NPAAA clade</taxon>
        <taxon>Hologalegina</taxon>
        <taxon>IRL clade</taxon>
        <taxon>Trifolieae</taxon>
        <taxon>Trifolium</taxon>
    </lineage>
</organism>
<proteinExistence type="predicted"/>
<dbReference type="AlphaFoldDB" id="A0A392VJY0"/>
<reference evidence="1 2" key="1">
    <citation type="journal article" date="2018" name="Front. Plant Sci.">
        <title>Red Clover (Trifolium pratense) and Zigzag Clover (T. medium) - A Picture of Genomic Similarities and Differences.</title>
        <authorList>
            <person name="Dluhosova J."/>
            <person name="Istvanek J."/>
            <person name="Nedelnik J."/>
            <person name="Repkova J."/>
        </authorList>
    </citation>
    <scope>NUCLEOTIDE SEQUENCE [LARGE SCALE GENOMIC DNA]</scope>
    <source>
        <strain evidence="2">cv. 10/8</strain>
        <tissue evidence="1">Leaf</tissue>
    </source>
</reference>
<sequence length="61" mass="6513">MREEWKKQQKAAKFLLSGAQGCSPGAQGAGFSTSFAVCCLFPAQRASRAVHCASFSGKCHF</sequence>
<evidence type="ECO:0000313" key="2">
    <source>
        <dbReference type="Proteomes" id="UP000265520"/>
    </source>
</evidence>
<dbReference type="Proteomes" id="UP000265520">
    <property type="component" value="Unassembled WGS sequence"/>
</dbReference>